<dbReference type="EMBL" id="PQIB02000004">
    <property type="protein sequence ID" value="RLN22576.1"/>
    <property type="molecule type" value="Genomic_DNA"/>
</dbReference>
<protein>
    <submittedName>
        <fullName evidence="1">F-box protein</fullName>
    </submittedName>
</protein>
<dbReference type="PANTHER" id="PTHR35546:SF24">
    <property type="entry name" value="F-BOX DOMAIN-CONTAINING PROTEIN"/>
    <property type="match status" value="1"/>
</dbReference>
<evidence type="ECO:0000313" key="2">
    <source>
        <dbReference type="Proteomes" id="UP000275267"/>
    </source>
</evidence>
<proteinExistence type="predicted"/>
<sequence length="160" mass="18026">MQGLFYMQDGNVFGFSFVDLAARSMPLDIDSCFSFLTELPGIQNLLLQNSCNGLVLFENRQKPYSRTLGYTVCNPTTKQWVAVPTCGSPEMLTYTYLAFDPALSSHFHLVQLQVEDAYDMDRNKRSVFAGKACRLRMWCSCSSHFRRRLAEAEEAGPPAG</sequence>
<evidence type="ECO:0000313" key="1">
    <source>
        <dbReference type="EMBL" id="RLN22576.1"/>
    </source>
</evidence>
<dbReference type="InterPro" id="IPR055290">
    <property type="entry name" value="At3g26010-like"/>
</dbReference>
<dbReference type="OrthoDB" id="689153at2759"/>
<comment type="caution">
    <text evidence="1">The sequence shown here is derived from an EMBL/GenBank/DDBJ whole genome shotgun (WGS) entry which is preliminary data.</text>
</comment>
<dbReference type="Proteomes" id="UP000275267">
    <property type="component" value="Unassembled WGS sequence"/>
</dbReference>
<dbReference type="AlphaFoldDB" id="A0A3L6SJ19"/>
<reference evidence="2" key="1">
    <citation type="journal article" date="2019" name="Nat. Commun.">
        <title>The genome of broomcorn millet.</title>
        <authorList>
            <person name="Zou C."/>
            <person name="Miki D."/>
            <person name="Li D."/>
            <person name="Tang Q."/>
            <person name="Xiao L."/>
            <person name="Rajput S."/>
            <person name="Deng P."/>
            <person name="Jia W."/>
            <person name="Huang R."/>
            <person name="Zhang M."/>
            <person name="Sun Y."/>
            <person name="Hu J."/>
            <person name="Fu X."/>
            <person name="Schnable P.S."/>
            <person name="Li F."/>
            <person name="Zhang H."/>
            <person name="Feng B."/>
            <person name="Zhu X."/>
            <person name="Liu R."/>
            <person name="Schnable J.C."/>
            <person name="Zhu J.-K."/>
            <person name="Zhang H."/>
        </authorList>
    </citation>
    <scope>NUCLEOTIDE SEQUENCE [LARGE SCALE GENOMIC DNA]</scope>
</reference>
<organism evidence="1 2">
    <name type="scientific">Panicum miliaceum</name>
    <name type="common">Proso millet</name>
    <name type="synonym">Broomcorn millet</name>
    <dbReference type="NCBI Taxonomy" id="4540"/>
    <lineage>
        <taxon>Eukaryota</taxon>
        <taxon>Viridiplantae</taxon>
        <taxon>Streptophyta</taxon>
        <taxon>Embryophyta</taxon>
        <taxon>Tracheophyta</taxon>
        <taxon>Spermatophyta</taxon>
        <taxon>Magnoliopsida</taxon>
        <taxon>Liliopsida</taxon>
        <taxon>Poales</taxon>
        <taxon>Poaceae</taxon>
        <taxon>PACMAD clade</taxon>
        <taxon>Panicoideae</taxon>
        <taxon>Panicodae</taxon>
        <taxon>Paniceae</taxon>
        <taxon>Panicinae</taxon>
        <taxon>Panicum</taxon>
        <taxon>Panicum sect. Panicum</taxon>
    </lineage>
</organism>
<dbReference type="PANTHER" id="PTHR35546">
    <property type="entry name" value="F-BOX PROTEIN INTERACTION DOMAIN PROTEIN-RELATED"/>
    <property type="match status" value="1"/>
</dbReference>
<gene>
    <name evidence="1" type="ORF">C2845_PM07G28330</name>
</gene>
<keyword evidence="2" id="KW-1185">Reference proteome</keyword>
<name>A0A3L6SJ19_PANMI</name>
<accession>A0A3L6SJ19</accession>
<dbReference type="STRING" id="4540.A0A3L6SJ19"/>